<accession>A0AAE3NZ26</accession>
<evidence type="ECO:0000313" key="2">
    <source>
        <dbReference type="EMBL" id="MDF0603510.1"/>
    </source>
</evidence>
<feature type="compositionally biased region" description="Basic and acidic residues" evidence="1">
    <location>
        <begin position="35"/>
        <end position="53"/>
    </location>
</feature>
<dbReference type="Proteomes" id="UP001220964">
    <property type="component" value="Unassembled WGS sequence"/>
</dbReference>
<dbReference type="RefSeq" id="WP_275569627.1">
    <property type="nucleotide sequence ID" value="NZ_JARGYC010000099.1"/>
</dbReference>
<proteinExistence type="predicted"/>
<dbReference type="EMBL" id="JARGYC010000099">
    <property type="protein sequence ID" value="MDF0603510.1"/>
    <property type="molecule type" value="Genomic_DNA"/>
</dbReference>
<dbReference type="AlphaFoldDB" id="A0AAE3NZ26"/>
<organism evidence="2 3">
    <name type="scientific">Psychromarinibacter sediminicola</name>
    <dbReference type="NCBI Taxonomy" id="3033385"/>
    <lineage>
        <taxon>Bacteria</taxon>
        <taxon>Pseudomonadati</taxon>
        <taxon>Pseudomonadota</taxon>
        <taxon>Alphaproteobacteria</taxon>
        <taxon>Rhodobacterales</taxon>
        <taxon>Paracoccaceae</taxon>
        <taxon>Psychromarinibacter</taxon>
    </lineage>
</organism>
<reference evidence="2" key="1">
    <citation type="submission" date="2023-03" db="EMBL/GenBank/DDBJ databases">
        <title>Multiphase analysis and comparison of six strains from genera Psychromarinibacter, Lutimaribacter, and Maritimibacter, including a novel species: Psychromarinibacter sediminicola sp. nov.</title>
        <authorList>
            <person name="Wang Y.-H."/>
            <person name="Ye M.-Q."/>
            <person name="Du Z.-J."/>
        </authorList>
    </citation>
    <scope>NUCLEOTIDE SEQUENCE</scope>
    <source>
        <strain evidence="2">C21-152</strain>
    </source>
</reference>
<feature type="region of interest" description="Disordered" evidence="1">
    <location>
        <begin position="31"/>
        <end position="77"/>
    </location>
</feature>
<name>A0AAE3NZ26_9RHOB</name>
<sequence>MTMTQPTLTYLPLRRRAGLVRAFAKLVRALPDAPAPRDRPPRHGVPDGLRRDVGLPPAEPGRGAMWPPPERFGRGLL</sequence>
<evidence type="ECO:0000256" key="1">
    <source>
        <dbReference type="SAM" id="MobiDB-lite"/>
    </source>
</evidence>
<evidence type="ECO:0000313" key="3">
    <source>
        <dbReference type="Proteomes" id="UP001220964"/>
    </source>
</evidence>
<keyword evidence="3" id="KW-1185">Reference proteome</keyword>
<protein>
    <submittedName>
        <fullName evidence="2">Uncharacterized protein</fullName>
    </submittedName>
</protein>
<gene>
    <name evidence="2" type="ORF">P1J78_22520</name>
</gene>
<comment type="caution">
    <text evidence="2">The sequence shown here is derived from an EMBL/GenBank/DDBJ whole genome shotgun (WGS) entry which is preliminary data.</text>
</comment>